<dbReference type="InterPro" id="IPR027417">
    <property type="entry name" value="P-loop_NTPase"/>
</dbReference>
<feature type="domain" description="Helicase ATP-binding" evidence="10">
    <location>
        <begin position="291"/>
        <end position="472"/>
    </location>
</feature>
<keyword evidence="6" id="KW-0378">Hydrolase</keyword>
<dbReference type="Proteomes" id="UP000078532">
    <property type="component" value="Unassembled WGS sequence"/>
</dbReference>
<evidence type="ECO:0000256" key="3">
    <source>
        <dbReference type="ARBA" id="ARBA00022722"/>
    </source>
</evidence>
<dbReference type="InterPro" id="IPR054712">
    <property type="entry name" value="Cas3-like_dom"/>
</dbReference>
<comment type="similarity">
    <text evidence="1">In the N-terminal section; belongs to the CRISPR-associated nuclease Cas3-HD family.</text>
</comment>
<dbReference type="NCBIfam" id="TIGR01596">
    <property type="entry name" value="cas3_HD"/>
    <property type="match status" value="1"/>
</dbReference>
<dbReference type="InterPro" id="IPR006483">
    <property type="entry name" value="CRISPR-assoc_Cas3_HD"/>
</dbReference>
<evidence type="ECO:0000256" key="9">
    <source>
        <dbReference type="ARBA" id="ARBA00023118"/>
    </source>
</evidence>
<evidence type="ECO:0000256" key="2">
    <source>
        <dbReference type="ARBA" id="ARBA00009046"/>
    </source>
</evidence>
<evidence type="ECO:0000256" key="1">
    <source>
        <dbReference type="ARBA" id="ARBA00006847"/>
    </source>
</evidence>
<keyword evidence="5" id="KW-0547">Nucleotide-binding</keyword>
<proteinExistence type="inferred from homology"/>
<dbReference type="NCBIfam" id="TIGR01587">
    <property type="entry name" value="cas3_core"/>
    <property type="match status" value="1"/>
</dbReference>
<dbReference type="InterPro" id="IPR006474">
    <property type="entry name" value="Helicase_Cas3_CRISPR-ass_core"/>
</dbReference>
<dbReference type="InterPro" id="IPR014001">
    <property type="entry name" value="Helicase_ATP-bd"/>
</dbReference>
<dbReference type="SUPFAM" id="SSF52540">
    <property type="entry name" value="P-loop containing nucleoside triphosphate hydrolases"/>
    <property type="match status" value="1"/>
</dbReference>
<protein>
    <recommendedName>
        <fullName evidence="14">CRISPR-associated helicase/endonuclease Cas3</fullName>
    </recommendedName>
</protein>
<dbReference type="GO" id="GO:0016787">
    <property type="term" value="F:hydrolase activity"/>
    <property type="evidence" value="ECO:0007669"/>
    <property type="project" value="UniProtKB-KW"/>
</dbReference>
<dbReference type="STRING" id="1838280.A6M21_02805"/>
<evidence type="ECO:0000313" key="13">
    <source>
        <dbReference type="Proteomes" id="UP000078532"/>
    </source>
</evidence>
<dbReference type="EMBL" id="LYVF01000009">
    <property type="protein sequence ID" value="OAT86761.1"/>
    <property type="molecule type" value="Genomic_DNA"/>
</dbReference>
<dbReference type="Pfam" id="PF00270">
    <property type="entry name" value="DEAD"/>
    <property type="match status" value="1"/>
</dbReference>
<sequence length="805" mass="89769">MSVVNGCPLEACIARPADKDRVYSLKDHLLAVADSCGNQCGDRPDRLRFLAGLLHDAGKSSRAWQDYIQGKVKKGVPHSFAGAMLFAAVFAELLETWRPSRQDRKNLCHLAVSLTQILYNHHGRVEDINGDFPPWTGVFAPVDILETDIPGLLNLVALYFPEIYDRLQMYIGGPQSLVEAISSIAGPDRWQRWTNEMLTRVEKLLREGNPYETGARLCLQRENARLISADRLHAGSFTIDESSYLSPDRAVPARDRIRHYCNQRRSEMTGQADLSILDVREKWRKIAVDNFLANKLEKIFTLELPTGYGKTMTALSVALQSVAQGLSKRIIYVAPYLSILSQSASEIKAATGLSVLIHHHLSALQGLVEHELVEDLLLETWQAPVVATTFNQLFLALFPYRAQNTLRLAGLRDSFVIVDEPQIVNADAWNVFLAMAEAATTEMGVKFLFVTATMPGTGGGVFGRVVSLGRAEPVSNRYQVEVGENEDEDSLAGKALESYHTFGSTAVILNTVRDAAEVYRRVRDGAQKGEVYFLSGQMTPLHKKEKIAAIKSSLKDGRSVLVVCTQVLEAGVDLSFKQLFRALPVIPSLVQAAGRVNRHGEGGKGKLFVFDFYRGGEKKTRPYVYRDWEQREVTDICLTANKIFDEAATGQLVRQYYQMCFQRNTRQAGLEKILEGARGCYAAPAGLSPFGRHVPQYGVFVPLIFGELPPEVELAMKKFGCTKPDEIWDRYASKGFLSSLEYVDKKQFMGLMQHFIVQVPEETAGEVGEPVEKRAILRIKGNSLYSEETGLSSINASDEREIWFI</sequence>
<keyword evidence="9" id="KW-0051">Antiviral defense</keyword>
<dbReference type="GO" id="GO:0046872">
    <property type="term" value="F:metal ion binding"/>
    <property type="evidence" value="ECO:0007669"/>
    <property type="project" value="UniProtKB-KW"/>
</dbReference>
<accession>A0A1B7LJU9</accession>
<dbReference type="GO" id="GO:0003676">
    <property type="term" value="F:nucleic acid binding"/>
    <property type="evidence" value="ECO:0007669"/>
    <property type="project" value="InterPro"/>
</dbReference>
<evidence type="ECO:0000256" key="8">
    <source>
        <dbReference type="ARBA" id="ARBA00022840"/>
    </source>
</evidence>
<dbReference type="InterPro" id="IPR038257">
    <property type="entry name" value="CRISPR-assoc_Cas3_HD_sf"/>
</dbReference>
<name>A0A1B7LJU9_9FIRM</name>
<dbReference type="AlphaFoldDB" id="A0A1B7LJU9"/>
<evidence type="ECO:0000259" key="11">
    <source>
        <dbReference type="PROSITE" id="PS51643"/>
    </source>
</evidence>
<dbReference type="OrthoDB" id="9810236at2"/>
<comment type="caution">
    <text evidence="12">The sequence shown here is derived from an EMBL/GenBank/DDBJ whole genome shotgun (WGS) entry which is preliminary data.</text>
</comment>
<organism evidence="12 13">
    <name type="scientific">Desulfotomaculum copahuensis</name>
    <dbReference type="NCBI Taxonomy" id="1838280"/>
    <lineage>
        <taxon>Bacteria</taxon>
        <taxon>Bacillati</taxon>
        <taxon>Bacillota</taxon>
        <taxon>Clostridia</taxon>
        <taxon>Eubacteriales</taxon>
        <taxon>Desulfotomaculaceae</taxon>
        <taxon>Desulfotomaculum</taxon>
    </lineage>
</organism>
<dbReference type="GO" id="GO:0004518">
    <property type="term" value="F:nuclease activity"/>
    <property type="evidence" value="ECO:0007669"/>
    <property type="project" value="UniProtKB-KW"/>
</dbReference>
<feature type="domain" description="HD Cas3-type" evidence="11">
    <location>
        <begin position="18"/>
        <end position="232"/>
    </location>
</feature>
<dbReference type="SMART" id="SM00487">
    <property type="entry name" value="DEXDc"/>
    <property type="match status" value="1"/>
</dbReference>
<dbReference type="PROSITE" id="PS51192">
    <property type="entry name" value="HELICASE_ATP_BIND_1"/>
    <property type="match status" value="1"/>
</dbReference>
<keyword evidence="3" id="KW-0540">Nuclease</keyword>
<evidence type="ECO:0000313" key="12">
    <source>
        <dbReference type="EMBL" id="OAT86761.1"/>
    </source>
</evidence>
<evidence type="ECO:0000259" key="10">
    <source>
        <dbReference type="PROSITE" id="PS51192"/>
    </source>
</evidence>
<keyword evidence="4" id="KW-0479">Metal-binding</keyword>
<dbReference type="GO" id="GO:0005524">
    <property type="term" value="F:ATP binding"/>
    <property type="evidence" value="ECO:0007669"/>
    <property type="project" value="UniProtKB-KW"/>
</dbReference>
<dbReference type="Pfam" id="PF22590">
    <property type="entry name" value="Cas3-like_C_2"/>
    <property type="match status" value="1"/>
</dbReference>
<dbReference type="GO" id="GO:0004386">
    <property type="term" value="F:helicase activity"/>
    <property type="evidence" value="ECO:0007669"/>
    <property type="project" value="UniProtKB-KW"/>
</dbReference>
<keyword evidence="8" id="KW-0067">ATP-binding</keyword>
<evidence type="ECO:0008006" key="14">
    <source>
        <dbReference type="Google" id="ProtNLM"/>
    </source>
</evidence>
<evidence type="ECO:0000256" key="4">
    <source>
        <dbReference type="ARBA" id="ARBA00022723"/>
    </source>
</evidence>
<comment type="similarity">
    <text evidence="2">In the central section; belongs to the CRISPR-associated helicase Cas3 family.</text>
</comment>
<evidence type="ECO:0000256" key="7">
    <source>
        <dbReference type="ARBA" id="ARBA00022806"/>
    </source>
</evidence>
<dbReference type="GO" id="GO:0051607">
    <property type="term" value="P:defense response to virus"/>
    <property type="evidence" value="ECO:0007669"/>
    <property type="project" value="UniProtKB-KW"/>
</dbReference>
<evidence type="ECO:0000256" key="5">
    <source>
        <dbReference type="ARBA" id="ARBA00022741"/>
    </source>
</evidence>
<dbReference type="InterPro" id="IPR011545">
    <property type="entry name" value="DEAD/DEAH_box_helicase_dom"/>
</dbReference>
<dbReference type="CDD" id="cd09641">
    <property type="entry name" value="Cas3''_I"/>
    <property type="match status" value="1"/>
</dbReference>
<dbReference type="Gene3D" id="1.10.3210.30">
    <property type="match status" value="1"/>
</dbReference>
<dbReference type="Gene3D" id="3.40.50.300">
    <property type="entry name" value="P-loop containing nucleotide triphosphate hydrolases"/>
    <property type="match status" value="2"/>
</dbReference>
<keyword evidence="7" id="KW-0347">Helicase</keyword>
<gene>
    <name evidence="12" type="ORF">A6M21_02805</name>
</gene>
<reference evidence="12 13" key="1">
    <citation type="submission" date="2016-04" db="EMBL/GenBank/DDBJ databases">
        <authorList>
            <person name="Evans L.H."/>
            <person name="Alamgir A."/>
            <person name="Owens N."/>
            <person name="Weber N.D."/>
            <person name="Virtaneva K."/>
            <person name="Barbian K."/>
            <person name="Babar A."/>
            <person name="Rosenke K."/>
        </authorList>
    </citation>
    <scope>NUCLEOTIDE SEQUENCE [LARGE SCALE GENOMIC DNA]</scope>
    <source>
        <strain evidence="12 13">LMa1</strain>
    </source>
</reference>
<evidence type="ECO:0000256" key="6">
    <source>
        <dbReference type="ARBA" id="ARBA00022801"/>
    </source>
</evidence>
<dbReference type="PROSITE" id="PS51643">
    <property type="entry name" value="HD_CAS3"/>
    <property type="match status" value="1"/>
</dbReference>
<keyword evidence="13" id="KW-1185">Reference proteome</keyword>